<gene>
    <name evidence="5" type="ORF">LX70_03483</name>
</gene>
<evidence type="ECO:0000256" key="1">
    <source>
        <dbReference type="ARBA" id="ARBA00004418"/>
    </source>
</evidence>
<dbReference type="InterPro" id="IPR013459">
    <property type="entry name" value="RhaS"/>
</dbReference>
<organism evidence="5 6">
    <name type="scientific">Albidovulum denitrificans</name>
    <dbReference type="NCBI Taxonomy" id="404881"/>
    <lineage>
        <taxon>Bacteria</taxon>
        <taxon>Pseudomonadati</taxon>
        <taxon>Pseudomonadota</taxon>
        <taxon>Alphaproteobacteria</taxon>
        <taxon>Rhodobacterales</taxon>
        <taxon>Paracoccaceae</taxon>
        <taxon>Albidovulum</taxon>
    </lineage>
</organism>
<evidence type="ECO:0000313" key="5">
    <source>
        <dbReference type="EMBL" id="PQV55230.1"/>
    </source>
</evidence>
<keyword evidence="6" id="KW-1185">Reference proteome</keyword>
<evidence type="ECO:0000259" key="4">
    <source>
        <dbReference type="Pfam" id="PF13407"/>
    </source>
</evidence>
<evidence type="ECO:0000256" key="2">
    <source>
        <dbReference type="ARBA" id="ARBA00007639"/>
    </source>
</evidence>
<name>A0A2S8S349_9RHOB</name>
<dbReference type="OrthoDB" id="9781890at2"/>
<proteinExistence type="inferred from homology"/>
<dbReference type="PROSITE" id="PS51257">
    <property type="entry name" value="PROKAR_LIPOPROTEIN"/>
    <property type="match status" value="1"/>
</dbReference>
<accession>A0A2S8S349</accession>
<feature type="chain" id="PRO_5015771723" evidence="3">
    <location>
        <begin position="27"/>
        <end position="333"/>
    </location>
</feature>
<dbReference type="Proteomes" id="UP000238338">
    <property type="component" value="Unassembled WGS sequence"/>
</dbReference>
<dbReference type="SUPFAM" id="SSF53822">
    <property type="entry name" value="Periplasmic binding protein-like I"/>
    <property type="match status" value="1"/>
</dbReference>
<dbReference type="PANTHER" id="PTHR30036">
    <property type="entry name" value="D-XYLOSE-BINDING PERIPLASMIC PROTEIN"/>
    <property type="match status" value="1"/>
</dbReference>
<dbReference type="GO" id="GO:0030288">
    <property type="term" value="C:outer membrane-bounded periplasmic space"/>
    <property type="evidence" value="ECO:0007669"/>
    <property type="project" value="TreeGrafter"/>
</dbReference>
<dbReference type="EMBL" id="PVEP01000010">
    <property type="protein sequence ID" value="PQV55230.1"/>
    <property type="molecule type" value="Genomic_DNA"/>
</dbReference>
<evidence type="ECO:0000256" key="3">
    <source>
        <dbReference type="SAM" id="SignalP"/>
    </source>
</evidence>
<comment type="subcellular location">
    <subcellularLocation>
        <location evidence="1">Periplasm</location>
    </subcellularLocation>
</comment>
<sequence>MKRRTFTTLTTGLTLAACLMGTSAMAQDKTRIALVVKALGIGFFEAANKGAQEAATELGDVEIIYTGPTDTTAEGQIEVINSLIAQQVDAIAISANDRDAVAPALKKAMDRGITVISWDSGVAPEGRQMHLNPSSNPLIGNMIIKLAADNLPDGGDVAVLSASATATNQNTWIEEMNKVLPNYPGINVVATVYGDDLADKSYREAQGLMQSYPDLKAIIAPTSVGIVAAAQAVEDAGKVGQINVTGLGLPSEMAGAVESGASKSFAIWNPIDLGYSATMIAYHLAKGDATAEPGAAIPMGRMGSVTLDDNNEGAMADPFVYDASNIEAFKSIF</sequence>
<dbReference type="AlphaFoldDB" id="A0A2S8S349"/>
<dbReference type="GO" id="GO:0015762">
    <property type="term" value="P:rhamnose transmembrane transport"/>
    <property type="evidence" value="ECO:0007669"/>
    <property type="project" value="InterPro"/>
</dbReference>
<dbReference type="InterPro" id="IPR028082">
    <property type="entry name" value="Peripla_BP_I"/>
</dbReference>
<dbReference type="InterPro" id="IPR050555">
    <property type="entry name" value="Bact_Solute-Bind_Prot2"/>
</dbReference>
<dbReference type="InterPro" id="IPR025997">
    <property type="entry name" value="SBP_2_dom"/>
</dbReference>
<dbReference type="Pfam" id="PF13407">
    <property type="entry name" value="Peripla_BP_4"/>
    <property type="match status" value="1"/>
</dbReference>
<comment type="similarity">
    <text evidence="2">Belongs to the bacterial solute-binding protein 2 family.</text>
</comment>
<dbReference type="Gene3D" id="3.40.50.2300">
    <property type="match status" value="2"/>
</dbReference>
<dbReference type="GO" id="GO:0030246">
    <property type="term" value="F:carbohydrate binding"/>
    <property type="evidence" value="ECO:0007669"/>
    <property type="project" value="TreeGrafter"/>
</dbReference>
<feature type="signal peptide" evidence="3">
    <location>
        <begin position="1"/>
        <end position="26"/>
    </location>
</feature>
<dbReference type="NCBIfam" id="TIGR02637">
    <property type="entry name" value="RhaS"/>
    <property type="match status" value="1"/>
</dbReference>
<protein>
    <submittedName>
        <fullName evidence="5">Rhamnose-binding protein</fullName>
    </submittedName>
</protein>
<evidence type="ECO:0000313" key="6">
    <source>
        <dbReference type="Proteomes" id="UP000238338"/>
    </source>
</evidence>
<reference evidence="5 6" key="1">
    <citation type="submission" date="2018-02" db="EMBL/GenBank/DDBJ databases">
        <title>Genomic Encyclopedia of Archaeal and Bacterial Type Strains, Phase II (KMG-II): from individual species to whole genera.</title>
        <authorList>
            <person name="Goeker M."/>
        </authorList>
    </citation>
    <scope>NUCLEOTIDE SEQUENCE [LARGE SCALE GENOMIC DNA]</scope>
    <source>
        <strain evidence="5 6">DSM 18921</strain>
    </source>
</reference>
<comment type="caution">
    <text evidence="5">The sequence shown here is derived from an EMBL/GenBank/DDBJ whole genome shotgun (WGS) entry which is preliminary data.</text>
</comment>
<feature type="domain" description="Periplasmic binding protein" evidence="4">
    <location>
        <begin position="32"/>
        <end position="288"/>
    </location>
</feature>
<keyword evidence="3" id="KW-0732">Signal</keyword>
<dbReference type="PANTHER" id="PTHR30036:SF8">
    <property type="entry name" value="ABC-TYPE SUGAR TRANSPORT SYSTEM PERIPLASMIC COMPONENT-LIKE PROTEIN"/>
    <property type="match status" value="1"/>
</dbReference>